<name>A0ABX3NSA6_9BACT</name>
<dbReference type="EMBL" id="LWBO01000024">
    <property type="protein sequence ID" value="OQP44414.1"/>
    <property type="molecule type" value="Genomic_DNA"/>
</dbReference>
<evidence type="ECO:0000313" key="1">
    <source>
        <dbReference type="EMBL" id="OQP44414.1"/>
    </source>
</evidence>
<comment type="caution">
    <text evidence="1">The sequence shown here is derived from an EMBL/GenBank/DDBJ whole genome shotgun (WGS) entry which is preliminary data.</text>
</comment>
<evidence type="ECO:0000313" key="2">
    <source>
        <dbReference type="Proteomes" id="UP000192277"/>
    </source>
</evidence>
<dbReference type="Proteomes" id="UP000192277">
    <property type="component" value="Unassembled WGS sequence"/>
</dbReference>
<proteinExistence type="predicted"/>
<gene>
    <name evidence="1" type="ORF">A4D02_34895</name>
</gene>
<reference evidence="1 2" key="1">
    <citation type="submission" date="2016-04" db="EMBL/GenBank/DDBJ databases">
        <authorList>
            <person name="Chen L."/>
            <person name="Zhuang W."/>
            <person name="Wang G."/>
        </authorList>
    </citation>
    <scope>NUCLEOTIDE SEQUENCE [LARGE SCALE GENOMIC DNA]</scope>
    <source>
        <strain evidence="2">GR20</strain>
    </source>
</reference>
<protein>
    <recommendedName>
        <fullName evidence="3">ABC transporter ATP-binding protein</fullName>
    </recommendedName>
</protein>
<evidence type="ECO:0008006" key="3">
    <source>
        <dbReference type="Google" id="ProtNLM"/>
    </source>
</evidence>
<keyword evidence="2" id="KW-1185">Reference proteome</keyword>
<dbReference type="RefSeq" id="WP_041346643.1">
    <property type="nucleotide sequence ID" value="NZ_LWBO01000024.1"/>
</dbReference>
<accession>A0ABX3NSA6</accession>
<sequence length="76" mass="8422">MSGVIVDIRNMKREFTMGAEIAVFVTHEPDIASFSKRTITLRDGKTIQDSINMNVRSAKAVLESLPPVDLLSTETK</sequence>
<organism evidence="1 2">
    <name type="scientific">Niastella koreensis</name>
    <dbReference type="NCBI Taxonomy" id="354356"/>
    <lineage>
        <taxon>Bacteria</taxon>
        <taxon>Pseudomonadati</taxon>
        <taxon>Bacteroidota</taxon>
        <taxon>Chitinophagia</taxon>
        <taxon>Chitinophagales</taxon>
        <taxon>Chitinophagaceae</taxon>
        <taxon>Niastella</taxon>
    </lineage>
</organism>